<comment type="caution">
    <text evidence="1">The sequence shown here is derived from an EMBL/GenBank/DDBJ whole genome shotgun (WGS) entry which is preliminary data.</text>
</comment>
<name>A0ACB9BQN0_CICIN</name>
<reference evidence="2" key="1">
    <citation type="journal article" date="2022" name="Mol. Ecol. Resour.">
        <title>The genomes of chicory, endive, great burdock and yacon provide insights into Asteraceae palaeo-polyploidization history and plant inulin production.</title>
        <authorList>
            <person name="Fan W."/>
            <person name="Wang S."/>
            <person name="Wang H."/>
            <person name="Wang A."/>
            <person name="Jiang F."/>
            <person name="Liu H."/>
            <person name="Zhao H."/>
            <person name="Xu D."/>
            <person name="Zhang Y."/>
        </authorList>
    </citation>
    <scope>NUCLEOTIDE SEQUENCE [LARGE SCALE GENOMIC DNA]</scope>
    <source>
        <strain evidence="2">cv. Punajuju</strain>
    </source>
</reference>
<evidence type="ECO:0000313" key="2">
    <source>
        <dbReference type="Proteomes" id="UP001055811"/>
    </source>
</evidence>
<sequence>MLRSLRHVPLRLPLSHHRLLQLLSSLSIHTSKIESPCILLFLHTPFYSTRSSPVDPQSCAQLDQMGGNICNDVSFELTLAKNLFMKLLLLKQSLMNMMNGKDGNELNLPQIASRSKKWCCGIIIVMLSRSIANSIEKIVIKHTIKRETVSEVRFGSDMDRSEDRGDQLLSALYIATLRRSNLSNNGIVLETNREDDGEEHDLTGQIE</sequence>
<reference evidence="1 2" key="2">
    <citation type="journal article" date="2022" name="Mol. Ecol. Resour.">
        <title>The genomes of chicory, endive, great burdock and yacon provide insights into Asteraceae paleo-polyploidization history and plant inulin production.</title>
        <authorList>
            <person name="Fan W."/>
            <person name="Wang S."/>
            <person name="Wang H."/>
            <person name="Wang A."/>
            <person name="Jiang F."/>
            <person name="Liu H."/>
            <person name="Zhao H."/>
            <person name="Xu D."/>
            <person name="Zhang Y."/>
        </authorList>
    </citation>
    <scope>NUCLEOTIDE SEQUENCE [LARGE SCALE GENOMIC DNA]</scope>
    <source>
        <strain evidence="2">cv. Punajuju</strain>
        <tissue evidence="1">Leaves</tissue>
    </source>
</reference>
<dbReference type="Proteomes" id="UP001055811">
    <property type="component" value="Linkage Group LG06"/>
</dbReference>
<gene>
    <name evidence="1" type="ORF">L2E82_36082</name>
</gene>
<evidence type="ECO:0000313" key="1">
    <source>
        <dbReference type="EMBL" id="KAI3724310.1"/>
    </source>
</evidence>
<dbReference type="EMBL" id="CM042014">
    <property type="protein sequence ID" value="KAI3724310.1"/>
    <property type="molecule type" value="Genomic_DNA"/>
</dbReference>
<proteinExistence type="predicted"/>
<accession>A0ACB9BQN0</accession>
<keyword evidence="2" id="KW-1185">Reference proteome</keyword>
<protein>
    <submittedName>
        <fullName evidence="1">Uncharacterized protein</fullName>
    </submittedName>
</protein>
<organism evidence="1 2">
    <name type="scientific">Cichorium intybus</name>
    <name type="common">Chicory</name>
    <dbReference type="NCBI Taxonomy" id="13427"/>
    <lineage>
        <taxon>Eukaryota</taxon>
        <taxon>Viridiplantae</taxon>
        <taxon>Streptophyta</taxon>
        <taxon>Embryophyta</taxon>
        <taxon>Tracheophyta</taxon>
        <taxon>Spermatophyta</taxon>
        <taxon>Magnoliopsida</taxon>
        <taxon>eudicotyledons</taxon>
        <taxon>Gunneridae</taxon>
        <taxon>Pentapetalae</taxon>
        <taxon>asterids</taxon>
        <taxon>campanulids</taxon>
        <taxon>Asterales</taxon>
        <taxon>Asteraceae</taxon>
        <taxon>Cichorioideae</taxon>
        <taxon>Cichorieae</taxon>
        <taxon>Cichoriinae</taxon>
        <taxon>Cichorium</taxon>
    </lineage>
</organism>